<dbReference type="OrthoDB" id="7848332at2759"/>
<comment type="catalytic activity">
    <reaction evidence="3">
        <text>L-arginyl-[protein] + S-adenosyl-L-methionine = N(omega)-methyl-L-arginyl-[protein] + S-adenosyl-L-homocysteine + H(+)</text>
        <dbReference type="Rhea" id="RHEA:48100"/>
        <dbReference type="Rhea" id="RHEA-COMP:10532"/>
        <dbReference type="Rhea" id="RHEA-COMP:11990"/>
        <dbReference type="ChEBI" id="CHEBI:15378"/>
        <dbReference type="ChEBI" id="CHEBI:29965"/>
        <dbReference type="ChEBI" id="CHEBI:57856"/>
        <dbReference type="ChEBI" id="CHEBI:59789"/>
        <dbReference type="ChEBI" id="CHEBI:65280"/>
    </reaction>
    <physiologicalReaction direction="left-to-right" evidence="3">
        <dbReference type="Rhea" id="RHEA:48101"/>
    </physiologicalReaction>
</comment>
<dbReference type="SUPFAM" id="SSF57667">
    <property type="entry name" value="beta-beta-alpha zinc fingers"/>
    <property type="match status" value="1"/>
</dbReference>
<reference evidence="6 7" key="1">
    <citation type="journal article" date="2017" name="Mol. Biol. Evol.">
        <title>The 4-celled Tetrabaena socialis nuclear genome reveals the essential components for genetic control of cell number at the origin of multicellularity in the volvocine lineage.</title>
        <authorList>
            <person name="Featherston J."/>
            <person name="Arakaki Y."/>
            <person name="Hanschen E.R."/>
            <person name="Ferris P.J."/>
            <person name="Michod R.E."/>
            <person name="Olson B.J.S.C."/>
            <person name="Nozaki H."/>
            <person name="Durand P.M."/>
        </authorList>
    </citation>
    <scope>NUCLEOTIDE SEQUENCE [LARGE SCALE GENOMIC DNA]</scope>
    <source>
        <strain evidence="6 7">NIES-571</strain>
    </source>
</reference>
<dbReference type="Gene3D" id="3.40.50.150">
    <property type="entry name" value="Vaccinia Virus protein VP39"/>
    <property type="match status" value="1"/>
</dbReference>
<proteinExistence type="predicted"/>
<keyword evidence="4" id="KW-0808">Transferase</keyword>
<evidence type="ECO:0000256" key="5">
    <source>
        <dbReference type="SAM" id="MobiDB-lite"/>
    </source>
</evidence>
<organism evidence="6 7">
    <name type="scientific">Tetrabaena socialis</name>
    <dbReference type="NCBI Taxonomy" id="47790"/>
    <lineage>
        <taxon>Eukaryota</taxon>
        <taxon>Viridiplantae</taxon>
        <taxon>Chlorophyta</taxon>
        <taxon>core chlorophytes</taxon>
        <taxon>Chlorophyceae</taxon>
        <taxon>CS clade</taxon>
        <taxon>Chlamydomonadales</taxon>
        <taxon>Tetrabaenaceae</taxon>
        <taxon>Tetrabaena</taxon>
    </lineage>
</organism>
<keyword evidence="4" id="KW-0489">Methyltransferase</keyword>
<feature type="non-terminal residue" evidence="6">
    <location>
        <position position="380"/>
    </location>
</feature>
<evidence type="ECO:0000256" key="3">
    <source>
        <dbReference type="ARBA" id="ARBA00049303"/>
    </source>
</evidence>
<dbReference type="PANTHER" id="PTHR11006">
    <property type="entry name" value="PROTEIN ARGININE N-METHYLTRANSFERASE"/>
    <property type="match status" value="1"/>
</dbReference>
<evidence type="ECO:0000256" key="1">
    <source>
        <dbReference type="ARBA" id="ARBA00022691"/>
    </source>
</evidence>
<comment type="caution">
    <text evidence="6">The sequence shown here is derived from an EMBL/GenBank/DDBJ whole genome shotgun (WGS) entry which is preliminary data.</text>
</comment>
<protein>
    <recommendedName>
        <fullName evidence="8">Protein arginine N-methyltransferase 3</fullName>
    </recommendedName>
</protein>
<dbReference type="SUPFAM" id="SSF53335">
    <property type="entry name" value="S-adenosyl-L-methionine-dependent methyltransferases"/>
    <property type="match status" value="1"/>
</dbReference>
<dbReference type="PANTHER" id="PTHR11006:SF89">
    <property type="entry name" value="PROTEIN ARGININE N-METHYLTRANSFERASE 3-RELATED"/>
    <property type="match status" value="1"/>
</dbReference>
<evidence type="ECO:0008006" key="8">
    <source>
        <dbReference type="Google" id="ProtNLM"/>
    </source>
</evidence>
<evidence type="ECO:0000313" key="7">
    <source>
        <dbReference type="Proteomes" id="UP000236333"/>
    </source>
</evidence>
<keyword evidence="7" id="KW-1185">Reference proteome</keyword>
<dbReference type="InterPro" id="IPR025799">
    <property type="entry name" value="Arg_MeTrfase"/>
</dbReference>
<feature type="region of interest" description="Disordered" evidence="5">
    <location>
        <begin position="201"/>
        <end position="246"/>
    </location>
</feature>
<evidence type="ECO:0000256" key="4">
    <source>
        <dbReference type="PROSITE-ProRule" id="PRU01015"/>
    </source>
</evidence>
<dbReference type="Pfam" id="PF06325">
    <property type="entry name" value="PrmA"/>
    <property type="match status" value="1"/>
</dbReference>
<feature type="compositionally biased region" description="Acidic residues" evidence="5">
    <location>
        <begin position="31"/>
        <end position="46"/>
    </location>
</feature>
<dbReference type="GO" id="GO:0035242">
    <property type="term" value="F:protein-arginine omega-N asymmetric methyltransferase activity"/>
    <property type="evidence" value="ECO:0007669"/>
    <property type="project" value="UniProtKB-EC"/>
</dbReference>
<comment type="catalytic activity">
    <reaction evidence="2">
        <text>L-arginyl-[protein] + 2 S-adenosyl-L-methionine = N(omega),N(omega)-dimethyl-L-arginyl-[protein] + 2 S-adenosyl-L-homocysteine + 2 H(+)</text>
        <dbReference type="Rhea" id="RHEA:48096"/>
        <dbReference type="Rhea" id="RHEA-COMP:10532"/>
        <dbReference type="Rhea" id="RHEA-COMP:11991"/>
        <dbReference type="ChEBI" id="CHEBI:15378"/>
        <dbReference type="ChEBI" id="CHEBI:29965"/>
        <dbReference type="ChEBI" id="CHEBI:57856"/>
        <dbReference type="ChEBI" id="CHEBI:59789"/>
        <dbReference type="ChEBI" id="CHEBI:61897"/>
        <dbReference type="EC" id="2.1.1.319"/>
    </reaction>
    <physiologicalReaction direction="left-to-right" evidence="2">
        <dbReference type="Rhea" id="RHEA:48097"/>
    </physiologicalReaction>
</comment>
<evidence type="ECO:0000256" key="2">
    <source>
        <dbReference type="ARBA" id="ARBA00047384"/>
    </source>
</evidence>
<keyword evidence="1 4" id="KW-0949">S-adenosyl-L-methionine</keyword>
<feature type="compositionally biased region" description="Low complexity" evidence="5">
    <location>
        <begin position="207"/>
        <end position="246"/>
    </location>
</feature>
<name>A0A2J7ZW36_9CHLO</name>
<dbReference type="AlphaFoldDB" id="A0A2J7ZW36"/>
<sequence length="380" mass="39344">MAERHDDETGSSASSSDEDDGPIADAAGREEDWEEWEGGADEEDEDVTKSLFEDVMLPSPEAAMQHDAERNSFDLRRFAVQTRLDEYGIMRLINYIRTEVAAGRDPRDALAAAAAAASGPGAAAAPAAAHPWSDDRFLMPAAEDDALLCFDFEDVAAEAAAAAASGAGTGAGWVSRLRAENEALRVALEAMRSAFLPEELQEGDAEGPSTSTGAAASAPDQSGASTSGPASASDAPASDAAASPADPEAAAAASASAAAAAVSRRKVDAAYFESYSYFDIHREMLGDKPRTEAYRQALELNPALLRGATVLDVGAGTGILSLFACRAGAARVVAVDGSERIAGFARQHAELAGYSDSQGGPMTVVAGRVEELGERMPVKQ</sequence>
<dbReference type="GO" id="GO:0032259">
    <property type="term" value="P:methylation"/>
    <property type="evidence" value="ECO:0007669"/>
    <property type="project" value="UniProtKB-KW"/>
</dbReference>
<feature type="region of interest" description="Disordered" evidence="5">
    <location>
        <begin position="1"/>
        <end position="51"/>
    </location>
</feature>
<evidence type="ECO:0000313" key="6">
    <source>
        <dbReference type="EMBL" id="PNH04501.1"/>
    </source>
</evidence>
<dbReference type="GO" id="GO:0042054">
    <property type="term" value="F:histone methyltransferase activity"/>
    <property type="evidence" value="ECO:0007669"/>
    <property type="project" value="TreeGrafter"/>
</dbReference>
<dbReference type="InterPro" id="IPR036236">
    <property type="entry name" value="Znf_C2H2_sf"/>
</dbReference>
<gene>
    <name evidence="6" type="ORF">TSOC_009332</name>
</gene>
<dbReference type="EMBL" id="PGGS01000383">
    <property type="protein sequence ID" value="PNH04501.1"/>
    <property type="molecule type" value="Genomic_DNA"/>
</dbReference>
<dbReference type="CDD" id="cd02440">
    <property type="entry name" value="AdoMet_MTases"/>
    <property type="match status" value="1"/>
</dbReference>
<dbReference type="PROSITE" id="PS51678">
    <property type="entry name" value="SAM_MT_PRMT"/>
    <property type="match status" value="1"/>
</dbReference>
<dbReference type="Proteomes" id="UP000236333">
    <property type="component" value="Unassembled WGS sequence"/>
</dbReference>
<accession>A0A2J7ZW36</accession>
<dbReference type="GO" id="GO:0005634">
    <property type="term" value="C:nucleus"/>
    <property type="evidence" value="ECO:0007669"/>
    <property type="project" value="TreeGrafter"/>
</dbReference>
<dbReference type="InterPro" id="IPR029063">
    <property type="entry name" value="SAM-dependent_MTases_sf"/>
</dbReference>